<feature type="signal peptide" evidence="1">
    <location>
        <begin position="1"/>
        <end position="20"/>
    </location>
</feature>
<evidence type="ECO:0000313" key="2">
    <source>
        <dbReference type="EMBL" id="WAR12323.1"/>
    </source>
</evidence>
<keyword evidence="1" id="KW-0732">Signal</keyword>
<accession>A0ABY7EUV3</accession>
<feature type="chain" id="PRO_5046251025" evidence="1">
    <location>
        <begin position="21"/>
        <end position="432"/>
    </location>
</feature>
<dbReference type="Gene3D" id="3.60.60.10">
    <property type="entry name" value="Penicillin V Acylase, Chain A"/>
    <property type="match status" value="1"/>
</dbReference>
<sequence>MATLMVEILCLFLSVSVVCGAECQGKPSPDARQNLNPIFGGMPTFVRQVRNGKLYQAGISQDSFYVVHVWGTPYEMGYAQGELMKTETINFMNSVWKYLEDQVIGDINSTFFQPWFLKDVADFGLVAALDLELTITRKYTGNYFFEEAQGLADATGVDYMTIQRIHVIGELTKGDCSMMGAWGSAVRDPNSLLQLRALDWNTDGPFKDFPQVTVYHPSSGNGHPFANIGWTGWLGSITGFNKAQLSISEIGVTFPDKTFGTESRFGIPFTYILRDVLQFDTSLAGAQTRLSNAHRTCNLILGVGDAKSRSFRGIEYSASVANFYTDTDMQPTADWHPRIKNVVYYGMDWLCPSFSEVLARQISTHYGNLSPDVIVRDIVSIEQSGSLHIAIYDMANEAVYIANARSSTESGPLNAYERLVAYNNLLPGLFQT</sequence>
<gene>
    <name evidence="2" type="ORF">MAR_026503</name>
</gene>
<dbReference type="Proteomes" id="UP001164746">
    <property type="component" value="Chromosome 8"/>
</dbReference>
<organism evidence="2 3">
    <name type="scientific">Mya arenaria</name>
    <name type="common">Soft-shell clam</name>
    <dbReference type="NCBI Taxonomy" id="6604"/>
    <lineage>
        <taxon>Eukaryota</taxon>
        <taxon>Metazoa</taxon>
        <taxon>Spiralia</taxon>
        <taxon>Lophotrochozoa</taxon>
        <taxon>Mollusca</taxon>
        <taxon>Bivalvia</taxon>
        <taxon>Autobranchia</taxon>
        <taxon>Heteroconchia</taxon>
        <taxon>Euheterodonta</taxon>
        <taxon>Imparidentia</taxon>
        <taxon>Neoheterodontei</taxon>
        <taxon>Myida</taxon>
        <taxon>Myoidea</taxon>
        <taxon>Myidae</taxon>
        <taxon>Mya</taxon>
    </lineage>
</organism>
<keyword evidence="3" id="KW-1185">Reference proteome</keyword>
<evidence type="ECO:0000313" key="3">
    <source>
        <dbReference type="Proteomes" id="UP001164746"/>
    </source>
</evidence>
<protein>
    <submittedName>
        <fullName evidence="2">DCD1A-like protein</fullName>
    </submittedName>
</protein>
<dbReference type="PANTHER" id="PTHR35190:SF2">
    <property type="entry name" value="PROTEIN DCD1B"/>
    <property type="match status" value="1"/>
</dbReference>
<dbReference type="PANTHER" id="PTHR35190">
    <property type="entry name" value="PROTEIN DCD1B"/>
    <property type="match status" value="1"/>
</dbReference>
<dbReference type="EMBL" id="CP111019">
    <property type="protein sequence ID" value="WAR12323.1"/>
    <property type="molecule type" value="Genomic_DNA"/>
</dbReference>
<name>A0ABY7EUV3_MYAAR</name>
<reference evidence="2" key="1">
    <citation type="submission" date="2022-11" db="EMBL/GenBank/DDBJ databases">
        <title>Centuries of genome instability and evolution in soft-shell clam transmissible cancer (bioRxiv).</title>
        <authorList>
            <person name="Hart S.F.M."/>
            <person name="Yonemitsu M.A."/>
            <person name="Giersch R.M."/>
            <person name="Beal B.F."/>
            <person name="Arriagada G."/>
            <person name="Davis B.W."/>
            <person name="Ostrander E.A."/>
            <person name="Goff S.P."/>
            <person name="Metzger M.J."/>
        </authorList>
    </citation>
    <scope>NUCLEOTIDE SEQUENCE</scope>
    <source>
        <strain evidence="2">MELC-2E11</strain>
        <tissue evidence="2">Siphon/mantle</tissue>
    </source>
</reference>
<dbReference type="InterPro" id="IPR047803">
    <property type="entry name" value="DCD1A/B-like"/>
</dbReference>
<proteinExistence type="predicted"/>
<evidence type="ECO:0000256" key="1">
    <source>
        <dbReference type="SAM" id="SignalP"/>
    </source>
</evidence>